<protein>
    <submittedName>
        <fullName evidence="3">Universal stress protein</fullName>
    </submittedName>
</protein>
<dbReference type="KEGG" id="alka:J0B03_06755"/>
<dbReference type="CDD" id="cd00293">
    <property type="entry name" value="USP-like"/>
    <property type="match status" value="2"/>
</dbReference>
<dbReference type="Pfam" id="PF00582">
    <property type="entry name" value="Usp"/>
    <property type="match status" value="2"/>
</dbReference>
<evidence type="ECO:0000259" key="2">
    <source>
        <dbReference type="Pfam" id="PF00582"/>
    </source>
</evidence>
<dbReference type="PANTHER" id="PTHR46268">
    <property type="entry name" value="STRESS RESPONSE PROTEIN NHAX"/>
    <property type="match status" value="1"/>
</dbReference>
<organism evidence="3 4">
    <name type="scientific">Alkalibacter rhizosphaerae</name>
    <dbReference type="NCBI Taxonomy" id="2815577"/>
    <lineage>
        <taxon>Bacteria</taxon>
        <taxon>Bacillati</taxon>
        <taxon>Bacillota</taxon>
        <taxon>Clostridia</taxon>
        <taxon>Eubacteriales</taxon>
        <taxon>Eubacteriaceae</taxon>
        <taxon>Alkalibacter</taxon>
    </lineage>
</organism>
<name>A0A975AGM6_9FIRM</name>
<feature type="domain" description="UspA" evidence="2">
    <location>
        <begin position="1"/>
        <end position="133"/>
    </location>
</feature>
<evidence type="ECO:0000313" key="3">
    <source>
        <dbReference type="EMBL" id="QSX07537.1"/>
    </source>
</evidence>
<feature type="domain" description="UspA" evidence="2">
    <location>
        <begin position="155"/>
        <end position="287"/>
    </location>
</feature>
<dbReference type="AlphaFoldDB" id="A0A975AGM6"/>
<proteinExistence type="inferred from homology"/>
<gene>
    <name evidence="3" type="ORF">J0B03_06755</name>
</gene>
<evidence type="ECO:0000256" key="1">
    <source>
        <dbReference type="ARBA" id="ARBA00008791"/>
    </source>
</evidence>
<dbReference type="InterPro" id="IPR014729">
    <property type="entry name" value="Rossmann-like_a/b/a_fold"/>
</dbReference>
<dbReference type="RefSeq" id="WP_207298879.1">
    <property type="nucleotide sequence ID" value="NZ_CP071444.1"/>
</dbReference>
<dbReference type="InterPro" id="IPR006016">
    <property type="entry name" value="UspA"/>
</dbReference>
<dbReference type="SUPFAM" id="SSF52402">
    <property type="entry name" value="Adenine nucleotide alpha hydrolases-like"/>
    <property type="match status" value="2"/>
</dbReference>
<dbReference type="PANTHER" id="PTHR46268:SF26">
    <property type="entry name" value="UNIVERSAL STRESS PROTEIN MJ0577"/>
    <property type="match status" value="1"/>
</dbReference>
<dbReference type="Gene3D" id="3.40.50.620">
    <property type="entry name" value="HUPs"/>
    <property type="match status" value="2"/>
</dbReference>
<dbReference type="EMBL" id="CP071444">
    <property type="protein sequence ID" value="QSX07537.1"/>
    <property type="molecule type" value="Genomic_DNA"/>
</dbReference>
<sequence>MFKRVIVATDLSPTSDGLVRCLDQLKPFNTKECLLLQCLSVQETASIAIGTTATVLEKALQRQKTWLEEYGFSVDTRVVSGQIKSEINQIAQKEKYGLIVTGSKKQSAASEVFFKGLPYDLALHSKVPVLLVRLEETAAGITCQKPFSDPEETSLLFPTDFSKNANVAFERLMDMVSDGITRITLMHVQNKSRMKPEMVARLEEFNKQDQEKLDLLRQQLLDKGAKDVEILIKFGEPSEEILLVAESIQPQLIVMGSQGRGFVREMLLGSVSRRITRSANTSVLLVPARG</sequence>
<accession>A0A975AGM6</accession>
<dbReference type="PRINTS" id="PR01438">
    <property type="entry name" value="UNVRSLSTRESS"/>
</dbReference>
<evidence type="ECO:0000313" key="4">
    <source>
        <dbReference type="Proteomes" id="UP000663499"/>
    </source>
</evidence>
<comment type="similarity">
    <text evidence="1">Belongs to the universal stress protein A family.</text>
</comment>
<dbReference type="Proteomes" id="UP000663499">
    <property type="component" value="Chromosome"/>
</dbReference>
<keyword evidence="4" id="KW-1185">Reference proteome</keyword>
<reference evidence="3" key="1">
    <citation type="submission" date="2021-03" db="EMBL/GenBank/DDBJ databases">
        <title>Alkalibacter marinus sp. nov., isolated from tidal flat sediment.</title>
        <authorList>
            <person name="Namirimu T."/>
            <person name="Yang J.-A."/>
            <person name="Yang S.-H."/>
            <person name="Kim Y.-J."/>
            <person name="Kwon K.K."/>
        </authorList>
    </citation>
    <scope>NUCLEOTIDE SEQUENCE</scope>
    <source>
        <strain evidence="3">ES005</strain>
    </source>
</reference>
<dbReference type="InterPro" id="IPR006015">
    <property type="entry name" value="Universal_stress_UspA"/>
</dbReference>